<accession>A7E4K8</accession>
<dbReference type="HOGENOM" id="CLU_3335856_0_0_1"/>
<gene>
    <name evidence="1" type="ORF">SS1G_00230</name>
</gene>
<evidence type="ECO:0000313" key="1">
    <source>
        <dbReference type="EMBL" id="EDN90830.1"/>
    </source>
</evidence>
<name>A7E4K8_SCLS1</name>
<keyword evidence="2" id="KW-1185">Reference proteome</keyword>
<protein>
    <submittedName>
        <fullName evidence="1">Uncharacterized protein</fullName>
    </submittedName>
</protein>
<proteinExistence type="predicted"/>
<sequence length="38" mass="4077">MDVRGRISCIPVGSGAPLGEEFAKWEKDGGYGMGMWST</sequence>
<dbReference type="KEGG" id="ssl:SS1G_00230"/>
<dbReference type="InParanoid" id="A7E4K8"/>
<dbReference type="RefSeq" id="XP_001598144.1">
    <property type="nucleotide sequence ID" value="XM_001598094.1"/>
</dbReference>
<organism evidence="1 2">
    <name type="scientific">Sclerotinia sclerotiorum (strain ATCC 18683 / 1980 / Ss-1)</name>
    <name type="common">White mold</name>
    <name type="synonym">Whetzelinia sclerotiorum</name>
    <dbReference type="NCBI Taxonomy" id="665079"/>
    <lineage>
        <taxon>Eukaryota</taxon>
        <taxon>Fungi</taxon>
        <taxon>Dikarya</taxon>
        <taxon>Ascomycota</taxon>
        <taxon>Pezizomycotina</taxon>
        <taxon>Leotiomycetes</taxon>
        <taxon>Helotiales</taxon>
        <taxon>Sclerotiniaceae</taxon>
        <taxon>Sclerotinia</taxon>
    </lineage>
</organism>
<dbReference type="Proteomes" id="UP000001312">
    <property type="component" value="Unassembled WGS sequence"/>
</dbReference>
<evidence type="ECO:0000313" key="2">
    <source>
        <dbReference type="Proteomes" id="UP000001312"/>
    </source>
</evidence>
<dbReference type="GeneID" id="5494965"/>
<dbReference type="AlphaFoldDB" id="A7E4K8"/>
<reference evidence="2" key="1">
    <citation type="journal article" date="2011" name="PLoS Genet.">
        <title>Genomic analysis of the necrotrophic fungal pathogens Sclerotinia sclerotiorum and Botrytis cinerea.</title>
        <authorList>
            <person name="Amselem J."/>
            <person name="Cuomo C.A."/>
            <person name="van Kan J.A."/>
            <person name="Viaud M."/>
            <person name="Benito E.P."/>
            <person name="Couloux A."/>
            <person name="Coutinho P.M."/>
            <person name="de Vries R.P."/>
            <person name="Dyer P.S."/>
            <person name="Fillinger S."/>
            <person name="Fournier E."/>
            <person name="Gout L."/>
            <person name="Hahn M."/>
            <person name="Kohn L."/>
            <person name="Lapalu N."/>
            <person name="Plummer K.M."/>
            <person name="Pradier J.M."/>
            <person name="Quevillon E."/>
            <person name="Sharon A."/>
            <person name="Simon A."/>
            <person name="ten Have A."/>
            <person name="Tudzynski B."/>
            <person name="Tudzynski P."/>
            <person name="Wincker P."/>
            <person name="Andrew M."/>
            <person name="Anthouard V."/>
            <person name="Beever R.E."/>
            <person name="Beffa R."/>
            <person name="Benoit I."/>
            <person name="Bouzid O."/>
            <person name="Brault B."/>
            <person name="Chen Z."/>
            <person name="Choquer M."/>
            <person name="Collemare J."/>
            <person name="Cotton P."/>
            <person name="Danchin E.G."/>
            <person name="Da Silva C."/>
            <person name="Gautier A."/>
            <person name="Giraud C."/>
            <person name="Giraud T."/>
            <person name="Gonzalez C."/>
            <person name="Grossetete S."/>
            <person name="Guldener U."/>
            <person name="Henrissat B."/>
            <person name="Howlett B.J."/>
            <person name="Kodira C."/>
            <person name="Kretschmer M."/>
            <person name="Lappartient A."/>
            <person name="Leroch M."/>
            <person name="Levis C."/>
            <person name="Mauceli E."/>
            <person name="Neuveglise C."/>
            <person name="Oeser B."/>
            <person name="Pearson M."/>
            <person name="Poulain J."/>
            <person name="Poussereau N."/>
            <person name="Quesneville H."/>
            <person name="Rascle C."/>
            <person name="Schumacher J."/>
            <person name="Segurens B."/>
            <person name="Sexton A."/>
            <person name="Silva E."/>
            <person name="Sirven C."/>
            <person name="Soanes D.M."/>
            <person name="Talbot N.J."/>
            <person name="Templeton M."/>
            <person name="Yandava C."/>
            <person name="Yarden O."/>
            <person name="Zeng Q."/>
            <person name="Rollins J.A."/>
            <person name="Lebrun M.H."/>
            <person name="Dickman M."/>
        </authorList>
    </citation>
    <scope>NUCLEOTIDE SEQUENCE [LARGE SCALE GENOMIC DNA]</scope>
    <source>
        <strain evidence="2">ATCC 18683 / 1980 / Ss-1</strain>
    </source>
</reference>
<dbReference type="EMBL" id="CH476621">
    <property type="protein sequence ID" value="EDN90830.1"/>
    <property type="molecule type" value="Genomic_DNA"/>
</dbReference>